<dbReference type="Proteomes" id="UP000727993">
    <property type="component" value="Unassembled WGS sequence"/>
</dbReference>
<sequence length="201" mass="19676">MTEPTRSRSSRPTQPNAGRGIALVAVAVIIGVLLVWKNPGTGQVTASPDLHSATSTTAGGDDPAKDATTTTAAPTTSVPVAELKVTVANASGVSGAAGDVAEKLKAAGYTSVAALNGDKGQPTKVYFENGFEADAKAVAKAAGLPESTVEARPPEVSIEASGKNAQVIVILGDGFDPAKPGADGGDAATSTPPGVATTAAG</sequence>
<accession>A0A936NB96</accession>
<dbReference type="InterPro" id="IPR027381">
    <property type="entry name" value="LytR/CpsA/Psr_C"/>
</dbReference>
<keyword evidence="2" id="KW-0812">Transmembrane</keyword>
<organism evidence="4 5">
    <name type="scientific">Candidatus Neomicrothrix subdominans</name>
    <dbReference type="NCBI Taxonomy" id="2954438"/>
    <lineage>
        <taxon>Bacteria</taxon>
        <taxon>Bacillati</taxon>
        <taxon>Actinomycetota</taxon>
        <taxon>Acidimicrobiia</taxon>
        <taxon>Acidimicrobiales</taxon>
        <taxon>Microthrixaceae</taxon>
        <taxon>Candidatus Neomicrothrix</taxon>
    </lineage>
</organism>
<feature type="compositionally biased region" description="Low complexity" evidence="1">
    <location>
        <begin position="56"/>
        <end position="73"/>
    </location>
</feature>
<name>A0A936NB96_9ACTN</name>
<feature type="domain" description="LytR/CpsA/Psr regulator C-terminal" evidence="3">
    <location>
        <begin position="83"/>
        <end position="175"/>
    </location>
</feature>
<dbReference type="AlphaFoldDB" id="A0A936NB96"/>
<dbReference type="Gene3D" id="3.30.70.2390">
    <property type="match status" value="1"/>
</dbReference>
<evidence type="ECO:0000256" key="1">
    <source>
        <dbReference type="SAM" id="MobiDB-lite"/>
    </source>
</evidence>
<dbReference type="Pfam" id="PF13399">
    <property type="entry name" value="LytR_C"/>
    <property type="match status" value="1"/>
</dbReference>
<evidence type="ECO:0000256" key="2">
    <source>
        <dbReference type="SAM" id="Phobius"/>
    </source>
</evidence>
<protein>
    <submittedName>
        <fullName evidence="4">LytR C-terminal domain-containing protein</fullName>
    </submittedName>
</protein>
<feature type="transmembrane region" description="Helical" evidence="2">
    <location>
        <begin position="20"/>
        <end position="36"/>
    </location>
</feature>
<keyword evidence="2" id="KW-1133">Transmembrane helix</keyword>
<feature type="region of interest" description="Disordered" evidence="1">
    <location>
        <begin position="179"/>
        <end position="201"/>
    </location>
</feature>
<evidence type="ECO:0000313" key="4">
    <source>
        <dbReference type="EMBL" id="MBK9297107.1"/>
    </source>
</evidence>
<reference evidence="4 5" key="1">
    <citation type="submission" date="2020-10" db="EMBL/GenBank/DDBJ databases">
        <title>Connecting structure to function with the recovery of over 1000 high-quality activated sludge metagenome-assembled genomes encoding full-length rRNA genes using long-read sequencing.</title>
        <authorList>
            <person name="Singleton C.M."/>
            <person name="Petriglieri F."/>
            <person name="Kristensen J.M."/>
            <person name="Kirkegaard R.H."/>
            <person name="Michaelsen T.Y."/>
            <person name="Andersen M.H."/>
            <person name="Karst S.M."/>
            <person name="Dueholm M.S."/>
            <person name="Nielsen P.H."/>
            <person name="Albertsen M."/>
        </authorList>
    </citation>
    <scope>NUCLEOTIDE SEQUENCE [LARGE SCALE GENOMIC DNA]</scope>
    <source>
        <strain evidence="4">Lyne_18-Q3-R50-59_MAXAC.006</strain>
    </source>
</reference>
<feature type="compositionally biased region" description="Low complexity" evidence="1">
    <location>
        <begin position="179"/>
        <end position="188"/>
    </location>
</feature>
<keyword evidence="2" id="KW-0472">Membrane</keyword>
<evidence type="ECO:0000313" key="5">
    <source>
        <dbReference type="Proteomes" id="UP000727993"/>
    </source>
</evidence>
<gene>
    <name evidence="4" type="ORF">IPN02_09790</name>
</gene>
<evidence type="ECO:0000259" key="3">
    <source>
        <dbReference type="Pfam" id="PF13399"/>
    </source>
</evidence>
<comment type="caution">
    <text evidence="4">The sequence shown here is derived from an EMBL/GenBank/DDBJ whole genome shotgun (WGS) entry which is preliminary data.</text>
</comment>
<dbReference type="EMBL" id="JADJZA010000006">
    <property type="protein sequence ID" value="MBK9297107.1"/>
    <property type="molecule type" value="Genomic_DNA"/>
</dbReference>
<feature type="region of interest" description="Disordered" evidence="1">
    <location>
        <begin position="45"/>
        <end position="73"/>
    </location>
</feature>
<proteinExistence type="predicted"/>